<comment type="caution">
    <text evidence="1">The sequence shown here is derived from an EMBL/GenBank/DDBJ whole genome shotgun (WGS) entry which is preliminary data.</text>
</comment>
<organism evidence="1 2">
    <name type="scientific">Caerostris darwini</name>
    <dbReference type="NCBI Taxonomy" id="1538125"/>
    <lineage>
        <taxon>Eukaryota</taxon>
        <taxon>Metazoa</taxon>
        <taxon>Ecdysozoa</taxon>
        <taxon>Arthropoda</taxon>
        <taxon>Chelicerata</taxon>
        <taxon>Arachnida</taxon>
        <taxon>Araneae</taxon>
        <taxon>Araneomorphae</taxon>
        <taxon>Entelegynae</taxon>
        <taxon>Araneoidea</taxon>
        <taxon>Araneidae</taxon>
        <taxon>Caerostris</taxon>
    </lineage>
</organism>
<proteinExistence type="predicted"/>
<reference evidence="1 2" key="1">
    <citation type="submission" date="2021-06" db="EMBL/GenBank/DDBJ databases">
        <title>Caerostris darwini draft genome.</title>
        <authorList>
            <person name="Kono N."/>
            <person name="Arakawa K."/>
        </authorList>
    </citation>
    <scope>NUCLEOTIDE SEQUENCE [LARGE SCALE GENOMIC DNA]</scope>
</reference>
<dbReference type="PROSITE" id="PS51257">
    <property type="entry name" value="PROKAR_LIPOPROTEIN"/>
    <property type="match status" value="1"/>
</dbReference>
<gene>
    <name evidence="1" type="ORF">CDAR_267691</name>
</gene>
<name>A0AAV4U497_9ARAC</name>
<dbReference type="Proteomes" id="UP001054837">
    <property type="component" value="Unassembled WGS sequence"/>
</dbReference>
<evidence type="ECO:0000313" key="1">
    <source>
        <dbReference type="EMBL" id="GIY52550.1"/>
    </source>
</evidence>
<dbReference type="AlphaFoldDB" id="A0AAV4U497"/>
<sequence length="93" mass="10532">MKNAGLVKETERRWEAARMMHPSTATPGSGVAACSKKILTKGRALDHRPFRSHKKQNRYGPILAVCGHREKSLKEYPLSVTLKFFELPNFLIP</sequence>
<protein>
    <submittedName>
        <fullName evidence="1">Uncharacterized protein</fullName>
    </submittedName>
</protein>
<accession>A0AAV4U497</accession>
<evidence type="ECO:0000313" key="2">
    <source>
        <dbReference type="Proteomes" id="UP001054837"/>
    </source>
</evidence>
<dbReference type="EMBL" id="BPLQ01010677">
    <property type="protein sequence ID" value="GIY52550.1"/>
    <property type="molecule type" value="Genomic_DNA"/>
</dbReference>
<keyword evidence="2" id="KW-1185">Reference proteome</keyword>